<comment type="caution">
    <text evidence="6">The sequence shown here is derived from an EMBL/GenBank/DDBJ whole genome shotgun (WGS) entry which is preliminary data.</text>
</comment>
<dbReference type="Gene3D" id="1.10.10.10">
    <property type="entry name" value="Winged helix-like DNA-binding domain superfamily/Winged helix DNA-binding domain"/>
    <property type="match status" value="1"/>
</dbReference>
<keyword evidence="7" id="KW-1185">Reference proteome</keyword>
<proteinExistence type="inferred from homology"/>
<keyword evidence="2" id="KW-0805">Transcription regulation</keyword>
<evidence type="ECO:0000256" key="2">
    <source>
        <dbReference type="ARBA" id="ARBA00023015"/>
    </source>
</evidence>
<dbReference type="PROSITE" id="PS50931">
    <property type="entry name" value="HTH_LYSR"/>
    <property type="match status" value="1"/>
</dbReference>
<organism evidence="6 7">
    <name type="scientific">Mesobaculum littorinae</name>
    <dbReference type="NCBI Taxonomy" id="2486419"/>
    <lineage>
        <taxon>Bacteria</taxon>
        <taxon>Pseudomonadati</taxon>
        <taxon>Pseudomonadota</taxon>
        <taxon>Alphaproteobacteria</taxon>
        <taxon>Rhodobacterales</taxon>
        <taxon>Roseobacteraceae</taxon>
        <taxon>Mesobaculum</taxon>
    </lineage>
</organism>
<evidence type="ECO:0000256" key="1">
    <source>
        <dbReference type="ARBA" id="ARBA00009437"/>
    </source>
</evidence>
<dbReference type="InterPro" id="IPR036388">
    <property type="entry name" value="WH-like_DNA-bd_sf"/>
</dbReference>
<dbReference type="EMBL" id="RQXX01000001">
    <property type="protein sequence ID" value="RVV99598.1"/>
    <property type="molecule type" value="Genomic_DNA"/>
</dbReference>
<evidence type="ECO:0000259" key="5">
    <source>
        <dbReference type="PROSITE" id="PS50931"/>
    </source>
</evidence>
<dbReference type="SUPFAM" id="SSF53850">
    <property type="entry name" value="Periplasmic binding protein-like II"/>
    <property type="match status" value="1"/>
</dbReference>
<reference evidence="6 7" key="1">
    <citation type="submission" date="2018-11" db="EMBL/GenBank/DDBJ databases">
        <title>Mesobaculum littorinae gen. nov., sp. nov., isolated from Littorina scabra that represents a novel genus of the order Rhodobacteraceae.</title>
        <authorList>
            <person name="Li F."/>
        </authorList>
    </citation>
    <scope>NUCLEOTIDE SEQUENCE [LARGE SCALE GENOMIC DNA]</scope>
    <source>
        <strain evidence="6 7">M0103</strain>
    </source>
</reference>
<dbReference type="AlphaFoldDB" id="A0A438ALH6"/>
<gene>
    <name evidence="6" type="ORF">EKE94_02640</name>
</gene>
<accession>A0A438ALH6</accession>
<dbReference type="InterPro" id="IPR036390">
    <property type="entry name" value="WH_DNA-bd_sf"/>
</dbReference>
<dbReference type="SUPFAM" id="SSF46785">
    <property type="entry name" value="Winged helix' DNA-binding domain"/>
    <property type="match status" value="1"/>
</dbReference>
<dbReference type="PANTHER" id="PTHR30537">
    <property type="entry name" value="HTH-TYPE TRANSCRIPTIONAL REGULATOR"/>
    <property type="match status" value="1"/>
</dbReference>
<evidence type="ECO:0000313" key="6">
    <source>
        <dbReference type="EMBL" id="RVV99598.1"/>
    </source>
</evidence>
<dbReference type="Gene3D" id="3.40.190.290">
    <property type="match status" value="1"/>
</dbReference>
<name>A0A438ALH6_9RHOB</name>
<evidence type="ECO:0000256" key="3">
    <source>
        <dbReference type="ARBA" id="ARBA00023125"/>
    </source>
</evidence>
<dbReference type="GO" id="GO:0043565">
    <property type="term" value="F:sequence-specific DNA binding"/>
    <property type="evidence" value="ECO:0007669"/>
    <property type="project" value="TreeGrafter"/>
</dbReference>
<comment type="similarity">
    <text evidence="1">Belongs to the LysR transcriptional regulatory family.</text>
</comment>
<sequence length="299" mass="32179">MLLDVRAFLATARAGSFSGAARSIGVAPSVITKRVGRLETRVGTPLFIRSTRKLSLTAEGERLRPRLQELVGEIDLTLDGAQTAGITGQLRIKAPTTIGTLYVGPALVAFQSEHPGIAIEFVLMDRGVNPLEEGLDIALGALPQSYASVEETPLCAYRRMLVGAPAYLERNPAPVVPGDIAQHDCLAFVPIGLSWVFQSDRAQISVDVHARMTVNDSRVLIAATEAGLGLSIVPQHLVAESLEAGRLVPVMQDFPIPPLWFKAMVPRTKASRPAVAALVKHLVEWFADFPQQPTPTART</sequence>
<dbReference type="OrthoDB" id="9813056at2"/>
<protein>
    <submittedName>
        <fullName evidence="6">LysR family transcriptional regulator</fullName>
    </submittedName>
</protein>
<feature type="domain" description="HTH lysR-type" evidence="5">
    <location>
        <begin position="1"/>
        <end position="57"/>
    </location>
</feature>
<evidence type="ECO:0000313" key="7">
    <source>
        <dbReference type="Proteomes" id="UP000285908"/>
    </source>
</evidence>
<dbReference type="CDD" id="cd08422">
    <property type="entry name" value="PBP2_CrgA_like"/>
    <property type="match status" value="1"/>
</dbReference>
<dbReference type="Pfam" id="PF00126">
    <property type="entry name" value="HTH_1"/>
    <property type="match status" value="1"/>
</dbReference>
<evidence type="ECO:0000256" key="4">
    <source>
        <dbReference type="ARBA" id="ARBA00023163"/>
    </source>
</evidence>
<dbReference type="InterPro" id="IPR005119">
    <property type="entry name" value="LysR_subst-bd"/>
</dbReference>
<dbReference type="RefSeq" id="WP_127905041.1">
    <property type="nucleotide sequence ID" value="NZ_RQXX01000001.1"/>
</dbReference>
<dbReference type="PANTHER" id="PTHR30537:SF35">
    <property type="entry name" value="TRANSCRIPTIONAL REGULATORY PROTEIN"/>
    <property type="match status" value="1"/>
</dbReference>
<dbReference type="GO" id="GO:0003700">
    <property type="term" value="F:DNA-binding transcription factor activity"/>
    <property type="evidence" value="ECO:0007669"/>
    <property type="project" value="InterPro"/>
</dbReference>
<keyword evidence="3" id="KW-0238">DNA-binding</keyword>
<keyword evidence="4" id="KW-0804">Transcription</keyword>
<dbReference type="InterPro" id="IPR000847">
    <property type="entry name" value="LysR_HTH_N"/>
</dbReference>
<dbReference type="GO" id="GO:0006351">
    <property type="term" value="P:DNA-templated transcription"/>
    <property type="evidence" value="ECO:0007669"/>
    <property type="project" value="TreeGrafter"/>
</dbReference>
<dbReference type="InterPro" id="IPR058163">
    <property type="entry name" value="LysR-type_TF_proteobact-type"/>
</dbReference>
<dbReference type="Pfam" id="PF03466">
    <property type="entry name" value="LysR_substrate"/>
    <property type="match status" value="1"/>
</dbReference>
<dbReference type="Proteomes" id="UP000285908">
    <property type="component" value="Unassembled WGS sequence"/>
</dbReference>